<dbReference type="AlphaFoldDB" id="A0A7T8KDJ3"/>
<evidence type="ECO:0000313" key="1">
    <source>
        <dbReference type="EMBL" id="QQP53935.1"/>
    </source>
</evidence>
<keyword evidence="2" id="KW-1185">Reference proteome</keyword>
<organism evidence="1 2">
    <name type="scientific">Caligus rogercresseyi</name>
    <name type="common">Sea louse</name>
    <dbReference type="NCBI Taxonomy" id="217165"/>
    <lineage>
        <taxon>Eukaryota</taxon>
        <taxon>Metazoa</taxon>
        <taxon>Ecdysozoa</taxon>
        <taxon>Arthropoda</taxon>
        <taxon>Crustacea</taxon>
        <taxon>Multicrustacea</taxon>
        <taxon>Hexanauplia</taxon>
        <taxon>Copepoda</taxon>
        <taxon>Siphonostomatoida</taxon>
        <taxon>Caligidae</taxon>
        <taxon>Caligus</taxon>
    </lineage>
</organism>
<evidence type="ECO:0000313" key="2">
    <source>
        <dbReference type="Proteomes" id="UP000595437"/>
    </source>
</evidence>
<proteinExistence type="predicted"/>
<feature type="non-terminal residue" evidence="1">
    <location>
        <position position="1"/>
    </location>
</feature>
<reference evidence="2" key="1">
    <citation type="submission" date="2021-01" db="EMBL/GenBank/DDBJ databases">
        <title>Caligus Genome Assembly.</title>
        <authorList>
            <person name="Gallardo-Escarate C."/>
        </authorList>
    </citation>
    <scope>NUCLEOTIDE SEQUENCE [LARGE SCALE GENOMIC DNA]</scope>
</reference>
<dbReference type="EMBL" id="CP045893">
    <property type="protein sequence ID" value="QQP53935.1"/>
    <property type="molecule type" value="Genomic_DNA"/>
</dbReference>
<gene>
    <name evidence="1" type="ORF">FKW44_006586</name>
</gene>
<name>A0A7T8KDJ3_CALRO</name>
<feature type="non-terminal residue" evidence="1">
    <location>
        <position position="57"/>
    </location>
</feature>
<sequence length="57" mass="6697">LRGCFRMKVVQKTPHTLRTPDFVKKLQKKIEDDLSKSSIKIFKICPKRVREKEIAIA</sequence>
<accession>A0A7T8KDJ3</accession>
<dbReference type="Proteomes" id="UP000595437">
    <property type="component" value="Chromosome 4"/>
</dbReference>
<protein>
    <submittedName>
        <fullName evidence="1">Uncharacterized protein</fullName>
    </submittedName>
</protein>